<organism evidence="1 2">
    <name type="scientific">Pseudomonas orientalis</name>
    <dbReference type="NCBI Taxonomy" id="76758"/>
    <lineage>
        <taxon>Bacteria</taxon>
        <taxon>Pseudomonadati</taxon>
        <taxon>Pseudomonadota</taxon>
        <taxon>Gammaproteobacteria</taxon>
        <taxon>Pseudomonadales</taxon>
        <taxon>Pseudomonadaceae</taxon>
        <taxon>Pseudomonas</taxon>
    </lineage>
</organism>
<dbReference type="Proteomes" id="UP000183653">
    <property type="component" value="Chromosome I"/>
</dbReference>
<protein>
    <submittedName>
        <fullName evidence="1">Uncharacterized protein</fullName>
    </submittedName>
</protein>
<keyword evidence="2" id="KW-1185">Reference proteome</keyword>
<sequence length="105" mass="12053">MQIENNQAIVIIEDLEKIRVSLAKLGASNPDNIEQLSLNLLHYFIKNEIFKKISSAHKILVESAERDELLNSQLDDFFEKITYPPLETNITASDLSEIIKQKQKI</sequence>
<dbReference type="AlphaFoldDB" id="A0A1H2DVE2"/>
<gene>
    <name evidence="1" type="ORF">SAMN04490197_0120</name>
</gene>
<dbReference type="RefSeq" id="WP_057725607.1">
    <property type="nucleotide sequence ID" value="NZ_JYLM01000011.1"/>
</dbReference>
<proteinExistence type="predicted"/>
<evidence type="ECO:0000313" key="2">
    <source>
        <dbReference type="Proteomes" id="UP000183653"/>
    </source>
</evidence>
<dbReference type="EMBL" id="LT629782">
    <property type="protein sequence ID" value="SDT86826.1"/>
    <property type="molecule type" value="Genomic_DNA"/>
</dbReference>
<evidence type="ECO:0000313" key="1">
    <source>
        <dbReference type="EMBL" id="SDT86826.1"/>
    </source>
</evidence>
<name>A0A1H2DVE2_9PSED</name>
<reference evidence="1 2" key="1">
    <citation type="submission" date="2016-10" db="EMBL/GenBank/DDBJ databases">
        <authorList>
            <person name="Varghese N."/>
            <person name="Submissions S."/>
        </authorList>
    </citation>
    <scope>NUCLEOTIDE SEQUENCE [LARGE SCALE GENOMIC DNA]</scope>
    <source>
        <strain evidence="1 2">BS2775</strain>
    </source>
</reference>
<accession>A0A1H2DVE2</accession>